<comment type="caution">
    <text evidence="1">The sequence shown here is derived from an EMBL/GenBank/DDBJ whole genome shotgun (WGS) entry which is preliminary data.</text>
</comment>
<organism evidence="1 2">
    <name type="scientific">Nocardiopsis codii</name>
    <dbReference type="NCBI Taxonomy" id="3065942"/>
    <lineage>
        <taxon>Bacteria</taxon>
        <taxon>Bacillati</taxon>
        <taxon>Actinomycetota</taxon>
        <taxon>Actinomycetes</taxon>
        <taxon>Streptosporangiales</taxon>
        <taxon>Nocardiopsidaceae</taxon>
        <taxon>Nocardiopsis</taxon>
    </lineage>
</organism>
<dbReference type="EMBL" id="JAUZMY010000015">
    <property type="protein sequence ID" value="MEE2038820.1"/>
    <property type="molecule type" value="Genomic_DNA"/>
</dbReference>
<proteinExistence type="predicted"/>
<name>A0ABU7K9A9_9ACTN</name>
<keyword evidence="2" id="KW-1185">Reference proteome</keyword>
<sequence>MPTTPGPSPFAGHAPPDPLAAVRGRVLLHVKDVRYAPLGRVQDVAGGVVFSGKNAREGVKKFIAGTDHGCPVLLDPSAYENFYATAEEPFTTEPRHYVDTHRTGLGATLEQWAASPADLVLTPTRYLRCDDAGARALDAAVGQMNATDTRPVVFSVPVDATWLTERREHLITSLQRVRAPKALILGARNNPLDSKRRARALREVLRSCPDTALLRTDLAALDAMAYGASFTSVGDTASVRHAVPPEMRGGRPGTDSSPHVVLPALMGYFHGSTLAERLRNPRRCLCTPCVEWGEARNNGEAGRLLSDFQDSADKKAAHAHNMAVWSRWWRELASESSPESVRSRWKGMCRRALNEYEWHNREFSPREDTFRASNALRYWADTDDEDPRSPATR</sequence>
<evidence type="ECO:0000313" key="1">
    <source>
        <dbReference type="EMBL" id="MEE2038820.1"/>
    </source>
</evidence>
<reference evidence="1 2" key="1">
    <citation type="submission" date="2023-08" db="EMBL/GenBank/DDBJ databases">
        <authorList>
            <person name="Girao M."/>
            <person name="Carvalho M.F."/>
        </authorList>
    </citation>
    <scope>NUCLEOTIDE SEQUENCE [LARGE SCALE GENOMIC DNA]</scope>
    <source>
        <strain evidence="1 2">CT-R113</strain>
    </source>
</reference>
<dbReference type="Proteomes" id="UP001356095">
    <property type="component" value="Unassembled WGS sequence"/>
</dbReference>
<protein>
    <submittedName>
        <fullName evidence="1">Uncharacterized protein</fullName>
    </submittedName>
</protein>
<gene>
    <name evidence="1" type="ORF">Q8791_16475</name>
</gene>
<accession>A0ABU7K9A9</accession>
<evidence type="ECO:0000313" key="2">
    <source>
        <dbReference type="Proteomes" id="UP001356095"/>
    </source>
</evidence>